<dbReference type="EMBL" id="FQZF01000004">
    <property type="protein sequence ID" value="SHI67326.1"/>
    <property type="molecule type" value="Genomic_DNA"/>
</dbReference>
<dbReference type="AlphaFoldDB" id="A0A1M6D255"/>
<reference evidence="2 3" key="1">
    <citation type="submission" date="2016-11" db="EMBL/GenBank/DDBJ databases">
        <authorList>
            <person name="Jaros S."/>
            <person name="Januszkiewicz K."/>
            <person name="Wedrychowicz H."/>
        </authorList>
    </citation>
    <scope>NUCLEOTIDE SEQUENCE [LARGE SCALE GENOMIC DNA]</scope>
    <source>
        <strain evidence="2 3">DSM 14916</strain>
    </source>
</reference>
<dbReference type="PANTHER" id="PTHR30503:SF3">
    <property type="entry name" value="INNER MEMBRANE PROTEIN YEDI"/>
    <property type="match status" value="1"/>
</dbReference>
<proteinExistence type="predicted"/>
<evidence type="ECO:0008006" key="4">
    <source>
        <dbReference type="Google" id="ProtNLM"/>
    </source>
</evidence>
<sequence>MSTGLIALLDDVAGLAKVAAASLDDVAAQATRSGAKAAGVVIDDAAVTPRYLTGFSAARELPIVGRIALGSVKNKLLYLLPAALLLSAVAPWLITPLLMLGGAYLCYEGSEKVYHAILPHRAEAHEVATGAAGLDPKRLEDQKVRSAIHTDFILSAEIMAITLGTVPDSSLLTQVAVLAVVGLALTALVYGGVALIVKADDVGVALARNDRPVSGLGGRAREPGAADRLLRPLTQGLGRGLVLGMPVFLRVLSIVGTAAMVWVGGSIIIHGLEAFHLGMVGHAVHRTAEAVGHAAPAAAGMAEWLVTAAASGIFGLLVGAALIPLVGTLAPPVQALLGRLRGGRGGASAPSSAAD</sequence>
<evidence type="ECO:0000313" key="3">
    <source>
        <dbReference type="Proteomes" id="UP000184387"/>
    </source>
</evidence>
<keyword evidence="1" id="KW-0812">Transmembrane</keyword>
<dbReference type="Pfam" id="PF05661">
    <property type="entry name" value="DUF808"/>
    <property type="match status" value="1"/>
</dbReference>
<evidence type="ECO:0000256" key="1">
    <source>
        <dbReference type="SAM" id="Phobius"/>
    </source>
</evidence>
<feature type="transmembrane region" description="Helical" evidence="1">
    <location>
        <begin position="304"/>
        <end position="330"/>
    </location>
</feature>
<dbReference type="OrthoDB" id="9814178at2"/>
<evidence type="ECO:0000313" key="2">
    <source>
        <dbReference type="EMBL" id="SHI67326.1"/>
    </source>
</evidence>
<dbReference type="GO" id="GO:0005886">
    <property type="term" value="C:plasma membrane"/>
    <property type="evidence" value="ECO:0007669"/>
    <property type="project" value="TreeGrafter"/>
</dbReference>
<dbReference type="InterPro" id="IPR008526">
    <property type="entry name" value="YedI"/>
</dbReference>
<keyword evidence="3" id="KW-1185">Reference proteome</keyword>
<keyword evidence="1" id="KW-0472">Membrane</keyword>
<gene>
    <name evidence="2" type="ORF">SAMN02745194_00794</name>
</gene>
<feature type="transmembrane region" description="Helical" evidence="1">
    <location>
        <begin position="247"/>
        <end position="269"/>
    </location>
</feature>
<dbReference type="STRING" id="198092.SAMN02745194_00794"/>
<keyword evidence="1" id="KW-1133">Transmembrane helix</keyword>
<organism evidence="2 3">
    <name type="scientific">Muricoccus roseus</name>
    <dbReference type="NCBI Taxonomy" id="198092"/>
    <lineage>
        <taxon>Bacteria</taxon>
        <taxon>Pseudomonadati</taxon>
        <taxon>Pseudomonadota</taxon>
        <taxon>Alphaproteobacteria</taxon>
        <taxon>Acetobacterales</taxon>
        <taxon>Roseomonadaceae</taxon>
        <taxon>Muricoccus</taxon>
    </lineage>
</organism>
<dbReference type="RefSeq" id="WP_073131700.1">
    <property type="nucleotide sequence ID" value="NZ_FQZF01000004.1"/>
</dbReference>
<feature type="transmembrane region" description="Helical" evidence="1">
    <location>
        <begin position="76"/>
        <end position="94"/>
    </location>
</feature>
<name>A0A1M6D255_9PROT</name>
<dbReference type="PANTHER" id="PTHR30503">
    <property type="entry name" value="INNER MEMBRANE PROTEIN YEDI"/>
    <property type="match status" value="1"/>
</dbReference>
<feature type="transmembrane region" description="Helical" evidence="1">
    <location>
        <begin position="175"/>
        <end position="197"/>
    </location>
</feature>
<accession>A0A1M6D255</accession>
<protein>
    <recommendedName>
        <fullName evidence="4">Inner membrane protein YedI</fullName>
    </recommendedName>
</protein>
<dbReference type="Proteomes" id="UP000184387">
    <property type="component" value="Unassembled WGS sequence"/>
</dbReference>
<dbReference type="PIRSF" id="PIRSF016660">
    <property type="entry name" value="YedI"/>
    <property type="match status" value="1"/>
</dbReference>